<feature type="domain" description="MOFRL" evidence="5">
    <location>
        <begin position="327"/>
        <end position="432"/>
    </location>
</feature>
<dbReference type="GO" id="GO:0005524">
    <property type="term" value="F:ATP binding"/>
    <property type="evidence" value="ECO:0007669"/>
    <property type="project" value="UniProtKB-KW"/>
</dbReference>
<sequence>MMNHADVAATLIAAALAAVEPGAAVRAGLQLQAEQLRVGTQHYNLTQIGRIWVVAVGKAAHPMAAAAAAVLGQRLHAGVIVAPQVADPIAGMCVLAAGHPIPNAASVAAAQQVAALLAQTGSNDLVLVLISGGGSALLSLPVPGVALADLQTLTTQLLACGAPIQAINCLRKHLDQIKGGGMARMAAPAHVAALILSDVVGNPLDVIASGPTVPDPTTFADAWAVVERYGLQATLPSTIREHLQRGLVGQVADTPGPDHPCFAHTTTLLVGSNLQAAQAAQHAAQVAGFHSLILTTHLQGEARDVGRFLAAIGRELAQGQHPLPRPACLIVGGETTVTLRGAGRGGRNQELALAAVRDLADLPNIALVTLATDGVDGPTDAAGAVVTGTTLQRAQALGLDPSDYLARNDAYTFFAALGDLIHTGPTQTNVNDLAFVFAW</sequence>
<dbReference type="InterPro" id="IPR025286">
    <property type="entry name" value="MOFRL_assoc_dom"/>
</dbReference>
<evidence type="ECO:0000256" key="4">
    <source>
        <dbReference type="ARBA" id="ARBA00022840"/>
    </source>
</evidence>
<dbReference type="Pfam" id="PF05161">
    <property type="entry name" value="MOFRL"/>
    <property type="match status" value="1"/>
</dbReference>
<dbReference type="eggNOG" id="COG2379">
    <property type="taxonomic scope" value="Bacteria"/>
</dbReference>
<evidence type="ECO:0000313" key="7">
    <source>
        <dbReference type="EMBL" id="EFO80342.1"/>
    </source>
</evidence>
<dbReference type="EMBL" id="ADVR01000061">
    <property type="protein sequence ID" value="EFO80342.1"/>
    <property type="molecule type" value="Genomic_DNA"/>
</dbReference>
<protein>
    <submittedName>
        <fullName evidence="7">Hydroxypyruvate reductase</fullName>
    </submittedName>
</protein>
<proteinExistence type="predicted"/>
<dbReference type="STRING" id="765420.OSCT_1801"/>
<comment type="caution">
    <text evidence="7">The sequence shown here is derived from an EMBL/GenBank/DDBJ whole genome shotgun (WGS) entry which is preliminary data.</text>
</comment>
<dbReference type="InterPro" id="IPR038614">
    <property type="entry name" value="GK_N_sf"/>
</dbReference>
<dbReference type="InterPro" id="IPR037035">
    <property type="entry name" value="GK-like_C_sf"/>
</dbReference>
<evidence type="ECO:0000256" key="3">
    <source>
        <dbReference type="ARBA" id="ARBA00022777"/>
    </source>
</evidence>
<evidence type="ECO:0000256" key="1">
    <source>
        <dbReference type="ARBA" id="ARBA00022679"/>
    </source>
</evidence>
<keyword evidence="1" id="KW-0808">Transferase</keyword>
<organism evidence="7 8">
    <name type="scientific">Oscillochloris trichoides DG-6</name>
    <dbReference type="NCBI Taxonomy" id="765420"/>
    <lineage>
        <taxon>Bacteria</taxon>
        <taxon>Bacillati</taxon>
        <taxon>Chloroflexota</taxon>
        <taxon>Chloroflexia</taxon>
        <taxon>Chloroflexales</taxon>
        <taxon>Chloroflexineae</taxon>
        <taxon>Oscillochloridaceae</taxon>
        <taxon>Oscillochloris</taxon>
    </lineage>
</organism>
<accession>E1IEQ0</accession>
<dbReference type="Gene3D" id="3.40.50.10180">
    <property type="entry name" value="Glycerate kinase, MOFRL-like N-terminal domain"/>
    <property type="match status" value="1"/>
</dbReference>
<keyword evidence="4" id="KW-0067">ATP-binding</keyword>
<evidence type="ECO:0000256" key="2">
    <source>
        <dbReference type="ARBA" id="ARBA00022741"/>
    </source>
</evidence>
<dbReference type="FunFam" id="3.40.50.10180:FF:000001">
    <property type="entry name" value="Glycerate kinase"/>
    <property type="match status" value="1"/>
</dbReference>
<dbReference type="FunFam" id="3.40.1480.10:FF:000002">
    <property type="entry name" value="Glycerate kinase"/>
    <property type="match status" value="1"/>
</dbReference>
<dbReference type="GO" id="GO:0005737">
    <property type="term" value="C:cytoplasm"/>
    <property type="evidence" value="ECO:0007669"/>
    <property type="project" value="TreeGrafter"/>
</dbReference>
<reference evidence="7 8" key="1">
    <citation type="journal article" date="2011" name="J. Bacteriol.">
        <title>Draft genome sequence of the anoxygenic filamentous phototrophic bacterium Oscillochloris trichoides subsp. DG-6.</title>
        <authorList>
            <person name="Kuznetsov B.B."/>
            <person name="Ivanovsky R.N."/>
            <person name="Keppen O.I."/>
            <person name="Sukhacheva M.V."/>
            <person name="Bumazhkin B.K."/>
            <person name="Patutina E.O."/>
            <person name="Beletsky A.V."/>
            <person name="Mardanov A.V."/>
            <person name="Baslerov R.V."/>
            <person name="Panteleeva A.N."/>
            <person name="Kolganova T.V."/>
            <person name="Ravin N.V."/>
            <person name="Skryabin K.G."/>
        </authorList>
    </citation>
    <scope>NUCLEOTIDE SEQUENCE [LARGE SCALE GENOMIC DNA]</scope>
    <source>
        <strain evidence="7 8">DG-6</strain>
    </source>
</reference>
<evidence type="ECO:0000259" key="6">
    <source>
        <dbReference type="Pfam" id="PF13660"/>
    </source>
</evidence>
<dbReference type="SUPFAM" id="SSF82544">
    <property type="entry name" value="GckA/TtuD-like"/>
    <property type="match status" value="1"/>
</dbReference>
<dbReference type="Gene3D" id="3.40.1480.10">
    <property type="entry name" value="MOFRL domain"/>
    <property type="match status" value="1"/>
</dbReference>
<keyword evidence="8" id="KW-1185">Reference proteome</keyword>
<dbReference type="OrthoDB" id="9766552at2"/>
<dbReference type="Pfam" id="PF13660">
    <property type="entry name" value="DUF4147"/>
    <property type="match status" value="1"/>
</dbReference>
<evidence type="ECO:0000259" key="5">
    <source>
        <dbReference type="Pfam" id="PF05161"/>
    </source>
</evidence>
<dbReference type="AlphaFoldDB" id="E1IEQ0"/>
<feature type="domain" description="MOFRL-associated" evidence="6">
    <location>
        <begin position="8"/>
        <end position="244"/>
    </location>
</feature>
<name>E1IEQ0_9CHLR</name>
<dbReference type="Proteomes" id="UP000054010">
    <property type="component" value="Unassembled WGS sequence"/>
</dbReference>
<dbReference type="InterPro" id="IPR007835">
    <property type="entry name" value="MOFRL"/>
</dbReference>
<gene>
    <name evidence="7" type="ORF">OSCT_1801</name>
</gene>
<dbReference type="HOGENOM" id="CLU_032279_1_1_0"/>
<dbReference type="PANTHER" id="PTHR12227:SF0">
    <property type="entry name" value="GLYCERATE KINASE"/>
    <property type="match status" value="1"/>
</dbReference>
<keyword evidence="2" id="KW-0547">Nucleotide-binding</keyword>
<dbReference type="GO" id="GO:0008887">
    <property type="term" value="F:glycerate kinase activity"/>
    <property type="evidence" value="ECO:0007669"/>
    <property type="project" value="InterPro"/>
</dbReference>
<keyword evidence="3" id="KW-0418">Kinase</keyword>
<evidence type="ECO:0000313" key="8">
    <source>
        <dbReference type="Proteomes" id="UP000054010"/>
    </source>
</evidence>
<dbReference type="PANTHER" id="PTHR12227">
    <property type="entry name" value="GLYCERATE KINASE"/>
    <property type="match status" value="1"/>
</dbReference>
<dbReference type="InterPro" id="IPR039760">
    <property type="entry name" value="MOFRL_protein"/>
</dbReference>